<feature type="region of interest" description="Disordered" evidence="1">
    <location>
        <begin position="174"/>
        <end position="260"/>
    </location>
</feature>
<evidence type="ECO:0000256" key="1">
    <source>
        <dbReference type="SAM" id="MobiDB-lite"/>
    </source>
</evidence>
<organism evidence="2 3">
    <name type="scientific">Phaeosphaeria nodorum (strain SN15 / ATCC MYA-4574 / FGSC 10173)</name>
    <name type="common">Glume blotch fungus</name>
    <name type="synonym">Parastagonospora nodorum</name>
    <dbReference type="NCBI Taxonomy" id="321614"/>
    <lineage>
        <taxon>Eukaryota</taxon>
        <taxon>Fungi</taxon>
        <taxon>Dikarya</taxon>
        <taxon>Ascomycota</taxon>
        <taxon>Pezizomycotina</taxon>
        <taxon>Dothideomycetes</taxon>
        <taxon>Pleosporomycetidae</taxon>
        <taxon>Pleosporales</taxon>
        <taxon>Pleosporineae</taxon>
        <taxon>Phaeosphaeriaceae</taxon>
        <taxon>Parastagonospora</taxon>
    </lineage>
</organism>
<dbReference type="VEuPathDB" id="FungiDB:JI435_069530"/>
<sequence length="594" mass="66660">MASQSSIANSSFIDDCISKNRTLQDCYEDLGLFSENGDARKDPVFPKEEANDLHRRIKEVAQSFKAAYRNDRDKLLADLIKEDALADQVQELGESYGHLLWGGPERCTTRYVGQVVNLDQLNWDDETDQKLIRFYLRCWITRVAVQSLPHKGKVKGKVRANTTIEHDNSDVEYSGADFVRTPPRAKDVSSSELPIRAPEVPSMLPPADRSRTERTTVQTGSIIASDATMVSDAGSRSPATPNKRKAPHLQGQESSGKLQKVTKEALASTISSQNRQRHVFSGSVSPGLNFPAFPIGQAQRRQRESTCDTDVTWAPPEMERVETEAVSDLNHVTGDTQEALSGAGLENDINGFDAHRSPTAGPSGTYRNPRRQDSVIPSPQHGTSNPQSTRTQSIFHTDMDIISTIKQRNSWHTTQVDVGSLDKWHLKQLRMELFKLLLSFLNGINQFGAETYEHDAEDRLNHLLVQLWINDADVIRSKLGNEFAEVKNVWEHWTNMRLLLAEFQHTTGYFGRPGNSWKEHLRQMERVDHAKASIAFIDMKRAVSNQGFASVIGPHFNNRLATLFDLLTQVEGCNGVEEFGALSSYNAELLEWFS</sequence>
<accession>A0A7U2FBQ6</accession>
<name>A0A7U2FBQ6_PHANO</name>
<reference evidence="3" key="1">
    <citation type="journal article" date="2021" name="BMC Genomics">
        <title>Chromosome-level genome assembly and manually-curated proteome of model necrotroph Parastagonospora nodorum Sn15 reveals a genome-wide trove of candidate effector homologs, and redundancy of virulence-related functions within an accessory chromosome.</title>
        <authorList>
            <person name="Bertazzoni S."/>
            <person name="Jones D.A.B."/>
            <person name="Phan H.T."/>
            <person name="Tan K.-C."/>
            <person name="Hane J.K."/>
        </authorList>
    </citation>
    <scope>NUCLEOTIDE SEQUENCE [LARGE SCALE GENOMIC DNA]</scope>
    <source>
        <strain evidence="3">SN15 / ATCC MYA-4574 / FGSC 10173)</strain>
    </source>
</reference>
<dbReference type="OrthoDB" id="3672266at2759"/>
<gene>
    <name evidence="2" type="ORF">JI435_069530</name>
</gene>
<dbReference type="AlphaFoldDB" id="A0A7U2FBQ6"/>
<dbReference type="Proteomes" id="UP000663193">
    <property type="component" value="Chromosome 10"/>
</dbReference>
<protein>
    <submittedName>
        <fullName evidence="2">Uncharacterized protein</fullName>
    </submittedName>
</protein>
<dbReference type="EMBL" id="CP069032">
    <property type="protein sequence ID" value="QRD00040.1"/>
    <property type="molecule type" value="Genomic_DNA"/>
</dbReference>
<evidence type="ECO:0000313" key="3">
    <source>
        <dbReference type="Proteomes" id="UP000663193"/>
    </source>
</evidence>
<feature type="region of interest" description="Disordered" evidence="1">
    <location>
        <begin position="345"/>
        <end position="393"/>
    </location>
</feature>
<feature type="compositionally biased region" description="Polar residues" evidence="1">
    <location>
        <begin position="375"/>
        <end position="393"/>
    </location>
</feature>
<proteinExistence type="predicted"/>
<evidence type="ECO:0000313" key="2">
    <source>
        <dbReference type="EMBL" id="QRD00040.1"/>
    </source>
</evidence>
<keyword evidence="3" id="KW-1185">Reference proteome</keyword>